<reference evidence="1" key="1">
    <citation type="submission" date="2020-05" db="EMBL/GenBank/DDBJ databases">
        <title>Mycena genomes resolve the evolution of fungal bioluminescence.</title>
        <authorList>
            <person name="Tsai I.J."/>
        </authorList>
    </citation>
    <scope>NUCLEOTIDE SEQUENCE</scope>
    <source>
        <strain evidence="1">160909Yilan</strain>
    </source>
</reference>
<proteinExistence type="predicted"/>
<protein>
    <submittedName>
        <fullName evidence="1">Uncharacterized protein</fullName>
    </submittedName>
</protein>
<accession>A0A8H6Z9T5</accession>
<sequence length="74" mass="7976">MLKYALTTLGLISSSIPVTGILGSVIDPILDITERIEQTSDNATGLTQLALRIERLTPIVIQMAESEPAIVEKL</sequence>
<organism evidence="1 2">
    <name type="scientific">Mycena sanguinolenta</name>
    <dbReference type="NCBI Taxonomy" id="230812"/>
    <lineage>
        <taxon>Eukaryota</taxon>
        <taxon>Fungi</taxon>
        <taxon>Dikarya</taxon>
        <taxon>Basidiomycota</taxon>
        <taxon>Agaricomycotina</taxon>
        <taxon>Agaricomycetes</taxon>
        <taxon>Agaricomycetidae</taxon>
        <taxon>Agaricales</taxon>
        <taxon>Marasmiineae</taxon>
        <taxon>Mycenaceae</taxon>
        <taxon>Mycena</taxon>
    </lineage>
</organism>
<name>A0A8H6Z9T5_9AGAR</name>
<keyword evidence="2" id="KW-1185">Reference proteome</keyword>
<dbReference type="Proteomes" id="UP000623467">
    <property type="component" value="Unassembled WGS sequence"/>
</dbReference>
<evidence type="ECO:0000313" key="1">
    <source>
        <dbReference type="EMBL" id="KAF7373294.1"/>
    </source>
</evidence>
<dbReference type="AlphaFoldDB" id="A0A8H6Z9T5"/>
<dbReference type="OrthoDB" id="3069255at2759"/>
<dbReference type="EMBL" id="JACAZH010000003">
    <property type="protein sequence ID" value="KAF7373294.1"/>
    <property type="molecule type" value="Genomic_DNA"/>
</dbReference>
<comment type="caution">
    <text evidence="1">The sequence shown here is derived from an EMBL/GenBank/DDBJ whole genome shotgun (WGS) entry which is preliminary data.</text>
</comment>
<evidence type="ECO:0000313" key="2">
    <source>
        <dbReference type="Proteomes" id="UP000623467"/>
    </source>
</evidence>
<gene>
    <name evidence="1" type="ORF">MSAN_00538500</name>
</gene>